<dbReference type="Proteomes" id="UP000483765">
    <property type="component" value="Unassembled WGS sequence"/>
</dbReference>
<reference evidence="1 2" key="1">
    <citation type="submission" date="2019-11" db="EMBL/GenBank/DDBJ databases">
        <title>Divergent Streptococcus suis from cattle.</title>
        <authorList>
            <person name="Williamson C."/>
        </authorList>
    </citation>
    <scope>NUCLEOTIDE SEQUENCE [LARGE SCALE GENOMIC DNA]</scope>
    <source>
        <strain evidence="1 2">10-36905</strain>
    </source>
</reference>
<sequence length="89" mass="10113">MEKLEAIKCSDQKLEIYLTDGDLEAIANGHEVVIPLYTKNRPVKQVSIRPALRQDLLNPLVNFDNKLMSQTDLIAKDFGRQIVADTFKL</sequence>
<gene>
    <name evidence="1" type="ORF">GLP18_09580</name>
</gene>
<evidence type="ECO:0000313" key="1">
    <source>
        <dbReference type="EMBL" id="MYN70451.1"/>
    </source>
</evidence>
<organism evidence="1 2">
    <name type="scientific">Streptococcus suis</name>
    <dbReference type="NCBI Taxonomy" id="1307"/>
    <lineage>
        <taxon>Bacteria</taxon>
        <taxon>Bacillati</taxon>
        <taxon>Bacillota</taxon>
        <taxon>Bacilli</taxon>
        <taxon>Lactobacillales</taxon>
        <taxon>Streptococcaceae</taxon>
        <taxon>Streptococcus</taxon>
    </lineage>
</organism>
<protein>
    <submittedName>
        <fullName evidence="1">Uncharacterized protein</fullName>
    </submittedName>
</protein>
<dbReference type="RefSeq" id="WP_002937922.1">
    <property type="nucleotide sequence ID" value="NZ_BCCM01000006.1"/>
</dbReference>
<comment type="caution">
    <text evidence="1">The sequence shown here is derived from an EMBL/GenBank/DDBJ whole genome shotgun (WGS) entry which is preliminary data.</text>
</comment>
<name>A0A126UN08_STRSU</name>
<dbReference type="EMBL" id="WNXH01000018">
    <property type="protein sequence ID" value="MYN70451.1"/>
    <property type="molecule type" value="Genomic_DNA"/>
</dbReference>
<dbReference type="AlphaFoldDB" id="A0A126UN08"/>
<accession>A0A126UN08</accession>
<proteinExistence type="predicted"/>
<dbReference type="OrthoDB" id="9770528at2"/>
<evidence type="ECO:0000313" key="2">
    <source>
        <dbReference type="Proteomes" id="UP000483765"/>
    </source>
</evidence>